<dbReference type="EnsemblPlants" id="OB07G20590.1">
    <property type="protein sequence ID" value="OB07G20590.1"/>
    <property type="gene ID" value="OB07G20590"/>
</dbReference>
<evidence type="ECO:0000256" key="1">
    <source>
        <dbReference type="SAM" id="MobiDB-lite"/>
    </source>
</evidence>
<feature type="compositionally biased region" description="Polar residues" evidence="1">
    <location>
        <begin position="1"/>
        <end position="13"/>
    </location>
</feature>
<evidence type="ECO:0000313" key="2">
    <source>
        <dbReference type="EnsemblPlants" id="OB07G20590.1"/>
    </source>
</evidence>
<dbReference type="PANTHER" id="PTHR45224:SF16">
    <property type="entry name" value="OS01G0527900 PROTEIN"/>
    <property type="match status" value="1"/>
</dbReference>
<dbReference type="Proteomes" id="UP000006038">
    <property type="component" value="Chromosome 7"/>
</dbReference>
<dbReference type="AlphaFoldDB" id="J3MKX7"/>
<name>J3MKX7_ORYBR</name>
<reference evidence="2" key="1">
    <citation type="journal article" date="2013" name="Nat. Commun.">
        <title>Whole-genome sequencing of Oryza brachyantha reveals mechanisms underlying Oryza genome evolution.</title>
        <authorList>
            <person name="Chen J."/>
            <person name="Huang Q."/>
            <person name="Gao D."/>
            <person name="Wang J."/>
            <person name="Lang Y."/>
            <person name="Liu T."/>
            <person name="Li B."/>
            <person name="Bai Z."/>
            <person name="Luis Goicoechea J."/>
            <person name="Liang C."/>
            <person name="Chen C."/>
            <person name="Zhang W."/>
            <person name="Sun S."/>
            <person name="Liao Y."/>
            <person name="Zhang X."/>
            <person name="Yang L."/>
            <person name="Song C."/>
            <person name="Wang M."/>
            <person name="Shi J."/>
            <person name="Liu G."/>
            <person name="Liu J."/>
            <person name="Zhou H."/>
            <person name="Zhou W."/>
            <person name="Yu Q."/>
            <person name="An N."/>
            <person name="Chen Y."/>
            <person name="Cai Q."/>
            <person name="Wang B."/>
            <person name="Liu B."/>
            <person name="Min J."/>
            <person name="Huang Y."/>
            <person name="Wu H."/>
            <person name="Li Z."/>
            <person name="Zhang Y."/>
            <person name="Yin Y."/>
            <person name="Song W."/>
            <person name="Jiang J."/>
            <person name="Jackson S.A."/>
            <person name="Wing R.A."/>
            <person name="Wang J."/>
            <person name="Chen M."/>
        </authorList>
    </citation>
    <scope>NUCLEOTIDE SEQUENCE [LARGE SCALE GENOMIC DNA]</scope>
    <source>
        <strain evidence="2">cv. IRGC 101232</strain>
    </source>
</reference>
<keyword evidence="3" id="KW-1185">Reference proteome</keyword>
<evidence type="ECO:0000313" key="3">
    <source>
        <dbReference type="Proteomes" id="UP000006038"/>
    </source>
</evidence>
<sequence length="60" mass="6872">MPPTHHVNQNPVNVDSDDDTDAVRTKSKLNWLQVEDVRLVSSWLNNSMDPINNNDKKAEK</sequence>
<dbReference type="HOGENOM" id="CLU_2945433_0_0_1"/>
<protein>
    <submittedName>
        <fullName evidence="2">Uncharacterized protein</fullName>
    </submittedName>
</protein>
<dbReference type="Gramene" id="OB07G20590.1">
    <property type="protein sequence ID" value="OB07G20590.1"/>
    <property type="gene ID" value="OB07G20590"/>
</dbReference>
<dbReference type="PANTHER" id="PTHR45224">
    <property type="entry name" value="OS01G0527900 PROTEIN-RELATED"/>
    <property type="match status" value="1"/>
</dbReference>
<accession>J3MKX7</accession>
<feature type="region of interest" description="Disordered" evidence="1">
    <location>
        <begin position="1"/>
        <end position="21"/>
    </location>
</feature>
<reference evidence="2" key="2">
    <citation type="submission" date="2013-04" db="UniProtKB">
        <authorList>
            <consortium name="EnsemblPlants"/>
        </authorList>
    </citation>
    <scope>IDENTIFICATION</scope>
</reference>
<organism evidence="2">
    <name type="scientific">Oryza brachyantha</name>
    <name type="common">malo sina</name>
    <dbReference type="NCBI Taxonomy" id="4533"/>
    <lineage>
        <taxon>Eukaryota</taxon>
        <taxon>Viridiplantae</taxon>
        <taxon>Streptophyta</taxon>
        <taxon>Embryophyta</taxon>
        <taxon>Tracheophyta</taxon>
        <taxon>Spermatophyta</taxon>
        <taxon>Magnoliopsida</taxon>
        <taxon>Liliopsida</taxon>
        <taxon>Poales</taxon>
        <taxon>Poaceae</taxon>
        <taxon>BOP clade</taxon>
        <taxon>Oryzoideae</taxon>
        <taxon>Oryzeae</taxon>
        <taxon>Oryzinae</taxon>
        <taxon>Oryza</taxon>
    </lineage>
</organism>
<proteinExistence type="predicted"/>